<feature type="transmembrane region" description="Helical" evidence="9">
    <location>
        <begin position="95"/>
        <end position="118"/>
    </location>
</feature>
<dbReference type="Proteomes" id="UP000051934">
    <property type="component" value="Unassembled WGS sequence"/>
</dbReference>
<dbReference type="PANTHER" id="PTHR35011">
    <property type="entry name" value="2,3-DIKETO-L-GULONATE TRAP TRANSPORTER SMALL PERMEASE PROTEIN YIAM"/>
    <property type="match status" value="1"/>
</dbReference>
<dbReference type="EMBL" id="LIBB01000120">
    <property type="protein sequence ID" value="KRO71906.1"/>
    <property type="molecule type" value="Genomic_DNA"/>
</dbReference>
<evidence type="ECO:0000256" key="3">
    <source>
        <dbReference type="ARBA" id="ARBA00022475"/>
    </source>
</evidence>
<keyword evidence="4 9" id="KW-0997">Cell inner membrane</keyword>
<feature type="transmembrane region" description="Helical" evidence="9">
    <location>
        <begin position="57"/>
        <end position="74"/>
    </location>
</feature>
<evidence type="ECO:0000256" key="4">
    <source>
        <dbReference type="ARBA" id="ARBA00022519"/>
    </source>
</evidence>
<feature type="domain" description="Tripartite ATP-independent periplasmic transporters DctQ component" evidence="10">
    <location>
        <begin position="33"/>
        <end position="166"/>
    </location>
</feature>
<proteinExistence type="inferred from homology"/>
<comment type="subunit">
    <text evidence="9">The complex comprises the extracytoplasmic solute receptor protein and the two transmembrane proteins.</text>
</comment>
<feature type="transmembrane region" description="Helical" evidence="9">
    <location>
        <begin position="138"/>
        <end position="156"/>
    </location>
</feature>
<evidence type="ECO:0000256" key="1">
    <source>
        <dbReference type="ARBA" id="ARBA00004429"/>
    </source>
</evidence>
<keyword evidence="7 9" id="KW-0472">Membrane</keyword>
<keyword evidence="6 9" id="KW-1133">Transmembrane helix</keyword>
<feature type="transmembrane region" description="Helical" evidence="9">
    <location>
        <begin position="25"/>
        <end position="45"/>
    </location>
</feature>
<comment type="function">
    <text evidence="9">Part of the tripartite ATP-independent periplasmic (TRAP) transport system.</text>
</comment>
<keyword evidence="5 9" id="KW-0812">Transmembrane</keyword>
<dbReference type="PANTHER" id="PTHR35011:SF4">
    <property type="entry name" value="SLL1102 PROTEIN"/>
    <property type="match status" value="1"/>
</dbReference>
<evidence type="ECO:0000313" key="11">
    <source>
        <dbReference type="EMBL" id="KRO71906.1"/>
    </source>
</evidence>
<reference evidence="11 12" key="1">
    <citation type="submission" date="2015-10" db="EMBL/GenBank/DDBJ databases">
        <title>Metagenome-Assembled Genomes uncover a global brackish microbiome.</title>
        <authorList>
            <person name="Hugerth L.W."/>
            <person name="Larsson J."/>
            <person name="Alneberg J."/>
            <person name="Lindh M.V."/>
            <person name="Legrand C."/>
            <person name="Pinhassi J."/>
            <person name="Andersson A.F."/>
        </authorList>
    </citation>
    <scope>NUCLEOTIDE SEQUENCE [LARGE SCALE GENOMIC DNA]</scope>
    <source>
        <strain evidence="11">BACL4 MAG-120507-bin80</strain>
    </source>
</reference>
<evidence type="ECO:0000256" key="8">
    <source>
        <dbReference type="ARBA" id="ARBA00038436"/>
    </source>
</evidence>
<sequence>MPEKQPPTSRLVAVIDNASETLGRAAAWLSFVLVLVVGVIVVLRYGFQLGSIALQESVMYINGALFVLGAGYTLKAQGHVRVDVFYSRFSLRGRAIVDSLGALLFLLPASFFIAWISWDYVSVAWRIREGSPEASGLPFVYLLKTLLVVLPVLLAVQGVSELTKSLRIAFGSSSPHNEAQNEAERRA</sequence>
<dbReference type="Pfam" id="PF04290">
    <property type="entry name" value="DctQ"/>
    <property type="match status" value="1"/>
</dbReference>
<evidence type="ECO:0000256" key="6">
    <source>
        <dbReference type="ARBA" id="ARBA00022989"/>
    </source>
</evidence>
<organism evidence="11 12">
    <name type="scientific">OM182 bacterium BACL3 MAG-120507-bin80</name>
    <dbReference type="NCBI Taxonomy" id="1655577"/>
    <lineage>
        <taxon>Bacteria</taxon>
        <taxon>Pseudomonadati</taxon>
        <taxon>Pseudomonadota</taxon>
        <taxon>Gammaproteobacteria</taxon>
        <taxon>OMG group</taxon>
        <taxon>OM182 clade</taxon>
    </lineage>
</organism>
<dbReference type="GO" id="GO:0005886">
    <property type="term" value="C:plasma membrane"/>
    <property type="evidence" value="ECO:0007669"/>
    <property type="project" value="UniProtKB-SubCell"/>
</dbReference>
<dbReference type="AlphaFoldDB" id="A0A0R2SF11"/>
<evidence type="ECO:0000259" key="10">
    <source>
        <dbReference type="Pfam" id="PF04290"/>
    </source>
</evidence>
<dbReference type="InterPro" id="IPR007387">
    <property type="entry name" value="TRAP_DctQ"/>
</dbReference>
<comment type="subcellular location">
    <subcellularLocation>
        <location evidence="1 9">Cell inner membrane</location>
        <topology evidence="1 9">Multi-pass membrane protein</topology>
    </subcellularLocation>
</comment>
<name>A0A0R2SF11_9GAMM</name>
<keyword evidence="2 9" id="KW-0813">Transport</keyword>
<comment type="similarity">
    <text evidence="8 9">Belongs to the TRAP transporter small permease family.</text>
</comment>
<dbReference type="InterPro" id="IPR055348">
    <property type="entry name" value="DctQ"/>
</dbReference>
<evidence type="ECO:0000256" key="5">
    <source>
        <dbReference type="ARBA" id="ARBA00022692"/>
    </source>
</evidence>
<protein>
    <recommendedName>
        <fullName evidence="9">TRAP transporter small permease protein</fullName>
    </recommendedName>
</protein>
<evidence type="ECO:0000256" key="7">
    <source>
        <dbReference type="ARBA" id="ARBA00023136"/>
    </source>
</evidence>
<evidence type="ECO:0000256" key="9">
    <source>
        <dbReference type="RuleBase" id="RU369079"/>
    </source>
</evidence>
<dbReference type="GO" id="GO:0022857">
    <property type="term" value="F:transmembrane transporter activity"/>
    <property type="evidence" value="ECO:0007669"/>
    <property type="project" value="UniProtKB-UniRule"/>
</dbReference>
<evidence type="ECO:0000313" key="12">
    <source>
        <dbReference type="Proteomes" id="UP000051934"/>
    </source>
</evidence>
<accession>A0A0R2SF11</accession>
<gene>
    <name evidence="11" type="ORF">ABR69_06780</name>
</gene>
<comment type="caution">
    <text evidence="11">The sequence shown here is derived from an EMBL/GenBank/DDBJ whole genome shotgun (WGS) entry which is preliminary data.</text>
</comment>
<evidence type="ECO:0000256" key="2">
    <source>
        <dbReference type="ARBA" id="ARBA00022448"/>
    </source>
</evidence>
<keyword evidence="3" id="KW-1003">Cell membrane</keyword>